<keyword evidence="1" id="KW-0472">Membrane</keyword>
<feature type="transmembrane region" description="Helical" evidence="1">
    <location>
        <begin position="6"/>
        <end position="23"/>
    </location>
</feature>
<gene>
    <name evidence="2" type="ORF">J2S11_000674</name>
</gene>
<protein>
    <recommendedName>
        <fullName evidence="4">Thioredoxin domain-containing protein</fullName>
    </recommendedName>
</protein>
<evidence type="ECO:0000313" key="2">
    <source>
        <dbReference type="EMBL" id="MDQ0164774.1"/>
    </source>
</evidence>
<dbReference type="EMBL" id="JAUSTY010000002">
    <property type="protein sequence ID" value="MDQ0164774.1"/>
    <property type="molecule type" value="Genomic_DNA"/>
</dbReference>
<keyword evidence="3" id="KW-1185">Reference proteome</keyword>
<keyword evidence="1" id="KW-1133">Transmembrane helix</keyword>
<evidence type="ECO:0008006" key="4">
    <source>
        <dbReference type="Google" id="ProtNLM"/>
    </source>
</evidence>
<name>A0ABT9VUY3_9BACI</name>
<proteinExistence type="predicted"/>
<sequence length="157" mass="18754">MNKRIFYLVPLVVLVLLIGFNFLKIKEYKLEYNKEFPSDVEIYHFERKTEVPITYLFENQTLLFYLKQSCNVCIENLDTFSSFVRQNNDLNIILLWEDDIPIEELSRASIEMEMNYQVKGRIRLSKITPLFVLIDSENKVDFISNDIKQMEARLIIK</sequence>
<reference evidence="2 3" key="1">
    <citation type="submission" date="2023-07" db="EMBL/GenBank/DDBJ databases">
        <title>Genomic Encyclopedia of Type Strains, Phase IV (KMG-IV): sequencing the most valuable type-strain genomes for metagenomic binning, comparative biology and taxonomic classification.</title>
        <authorList>
            <person name="Goeker M."/>
        </authorList>
    </citation>
    <scope>NUCLEOTIDE SEQUENCE [LARGE SCALE GENOMIC DNA]</scope>
    <source>
        <strain evidence="2 3">DSM 12751</strain>
    </source>
</reference>
<comment type="caution">
    <text evidence="2">The sequence shown here is derived from an EMBL/GenBank/DDBJ whole genome shotgun (WGS) entry which is preliminary data.</text>
</comment>
<keyword evidence="1" id="KW-0812">Transmembrane</keyword>
<dbReference type="RefSeq" id="WP_307390878.1">
    <property type="nucleotide sequence ID" value="NZ_BAAADK010000018.1"/>
</dbReference>
<evidence type="ECO:0000256" key="1">
    <source>
        <dbReference type="SAM" id="Phobius"/>
    </source>
</evidence>
<accession>A0ABT9VUY3</accession>
<evidence type="ECO:0000313" key="3">
    <source>
        <dbReference type="Proteomes" id="UP001235840"/>
    </source>
</evidence>
<dbReference type="Proteomes" id="UP001235840">
    <property type="component" value="Unassembled WGS sequence"/>
</dbReference>
<organism evidence="2 3">
    <name type="scientific">Caldalkalibacillus horti</name>
    <dbReference type="NCBI Taxonomy" id="77523"/>
    <lineage>
        <taxon>Bacteria</taxon>
        <taxon>Bacillati</taxon>
        <taxon>Bacillota</taxon>
        <taxon>Bacilli</taxon>
        <taxon>Bacillales</taxon>
        <taxon>Bacillaceae</taxon>
        <taxon>Caldalkalibacillus</taxon>
    </lineage>
</organism>